<accession>A0A151B6Q1</accession>
<keyword evidence="2" id="KW-1185">Reference proteome</keyword>
<gene>
    <name evidence="1" type="ORF">CLTEP_00140</name>
</gene>
<sequence>MIISTVIMAGVKINYQMSDEEVILRARKLNMCFPSEMKAIYWEDDKSND</sequence>
<dbReference type="EMBL" id="LTBA01000001">
    <property type="protein sequence ID" value="KYH35621.1"/>
    <property type="molecule type" value="Genomic_DNA"/>
</dbReference>
<dbReference type="STRING" id="1121338.CLTEP_00140"/>
<dbReference type="RefSeq" id="WP_169798779.1">
    <property type="nucleotide sequence ID" value="NZ_LTBA01000001.1"/>
</dbReference>
<comment type="caution">
    <text evidence="1">The sequence shown here is derived from an EMBL/GenBank/DDBJ whole genome shotgun (WGS) entry which is preliminary data.</text>
</comment>
<dbReference type="Proteomes" id="UP000075531">
    <property type="component" value="Unassembled WGS sequence"/>
</dbReference>
<reference evidence="1 2" key="1">
    <citation type="submission" date="2016-02" db="EMBL/GenBank/DDBJ databases">
        <title>Genome sequence of Clostridium tepidiprofundi DSM 19306.</title>
        <authorList>
            <person name="Poehlein A."/>
            <person name="Daniel R."/>
        </authorList>
    </citation>
    <scope>NUCLEOTIDE SEQUENCE [LARGE SCALE GENOMIC DNA]</scope>
    <source>
        <strain evidence="1 2">DSM 19306</strain>
    </source>
</reference>
<dbReference type="PATRIC" id="fig|1121338.3.peg.15"/>
<dbReference type="AlphaFoldDB" id="A0A151B6Q1"/>
<name>A0A151B6Q1_9CLOT</name>
<evidence type="ECO:0000313" key="2">
    <source>
        <dbReference type="Proteomes" id="UP000075531"/>
    </source>
</evidence>
<evidence type="ECO:0000313" key="1">
    <source>
        <dbReference type="EMBL" id="KYH35621.1"/>
    </source>
</evidence>
<organism evidence="1 2">
    <name type="scientific">Clostridium tepidiprofundi DSM 19306</name>
    <dbReference type="NCBI Taxonomy" id="1121338"/>
    <lineage>
        <taxon>Bacteria</taxon>
        <taxon>Bacillati</taxon>
        <taxon>Bacillota</taxon>
        <taxon>Clostridia</taxon>
        <taxon>Eubacteriales</taxon>
        <taxon>Clostridiaceae</taxon>
        <taxon>Clostridium</taxon>
    </lineage>
</organism>
<protein>
    <submittedName>
        <fullName evidence="1">Uncharacterized protein</fullName>
    </submittedName>
</protein>
<proteinExistence type="predicted"/>